<evidence type="ECO:0000313" key="1">
    <source>
        <dbReference type="EMBL" id="STX51771.1"/>
    </source>
</evidence>
<dbReference type="Proteomes" id="UP000254794">
    <property type="component" value="Unassembled WGS sequence"/>
</dbReference>
<name>A0A378JM04_9GAMM</name>
<reference evidence="1 2" key="1">
    <citation type="submission" date="2018-06" db="EMBL/GenBank/DDBJ databases">
        <authorList>
            <consortium name="Pathogen Informatics"/>
            <person name="Doyle S."/>
        </authorList>
    </citation>
    <scope>NUCLEOTIDE SEQUENCE [LARGE SCALE GENOMIC DNA]</scope>
    <source>
        <strain evidence="1 2">NCTC13316</strain>
    </source>
</reference>
<dbReference type="RefSeq" id="WP_115331385.1">
    <property type="nucleotide sequence ID" value="NZ_CAAAHP010000002.1"/>
</dbReference>
<proteinExistence type="predicted"/>
<dbReference type="AlphaFoldDB" id="A0A378JM04"/>
<evidence type="ECO:0000313" key="2">
    <source>
        <dbReference type="Proteomes" id="UP000254794"/>
    </source>
</evidence>
<organism evidence="1 2">
    <name type="scientific">Legionella busanensis</name>
    <dbReference type="NCBI Taxonomy" id="190655"/>
    <lineage>
        <taxon>Bacteria</taxon>
        <taxon>Pseudomonadati</taxon>
        <taxon>Pseudomonadota</taxon>
        <taxon>Gammaproteobacteria</taxon>
        <taxon>Legionellales</taxon>
        <taxon>Legionellaceae</taxon>
        <taxon>Legionella</taxon>
    </lineage>
</organism>
<sequence length="451" mass="52339">MYETPELESTSSNITTLSTAFELNLIPTTAAGAIDLTKAERIAEGGTHILYRFPNAPFVIKLMKQNPAPEELAKLEEKYTVLYACFDKEGKQRCIREKHFTFLVQLPGKKAQIAALSIVPYEKCFTAKIKFDFKIEPSELDPYLIEHKQDFFEKISEYLIHPTDEIDFNLNDYALFDRRIGAILQRLDNDLELRQVMAEFLNHYRDFYKKTNIILDAMGYENILFFKDEQDNWQFKIGSVIKHDTGKYTNELFANLQAGKPVDLTNFFNFTHAYFSPANIRALNICAAKLSLEPVISDVSINTRELVNLSQQLSIPERMLAYAKHGDFTKVYSMLNDNKDNLSFSFIDYWAYSLIADEYIKHSQSPKALKNYFDIVSRLPILLPEKEDDQQRVQTAKEAMIDRKKIHDKKIQLHEEITNIFPKFSIWSLKINKPKDCQQVEKTTNALNPFK</sequence>
<gene>
    <name evidence="1" type="ORF">NCTC13316_01869</name>
</gene>
<accession>A0A378JM04</accession>
<dbReference type="OrthoDB" id="119951at2"/>
<keyword evidence="2" id="KW-1185">Reference proteome</keyword>
<protein>
    <submittedName>
        <fullName evidence="1">Uncharacterized protein</fullName>
    </submittedName>
</protein>
<dbReference type="EMBL" id="UGOD01000001">
    <property type="protein sequence ID" value="STX51771.1"/>
    <property type="molecule type" value="Genomic_DNA"/>
</dbReference>